<dbReference type="PROSITE" id="PS50249">
    <property type="entry name" value="MPN"/>
    <property type="match status" value="1"/>
</dbReference>
<dbReference type="InterPro" id="IPR025657">
    <property type="entry name" value="RadC_JAB"/>
</dbReference>
<dbReference type="PANTHER" id="PTHR30471:SF3">
    <property type="entry name" value="UPF0758 PROTEIN YEES-RELATED"/>
    <property type="match status" value="1"/>
</dbReference>
<dbReference type="RefSeq" id="WP_127120492.1">
    <property type="nucleotide sequence ID" value="NZ_BHXQ01000001.1"/>
</dbReference>
<evidence type="ECO:0000313" key="8">
    <source>
        <dbReference type="Proteomes" id="UP000288227"/>
    </source>
</evidence>
<organism evidence="7 8">
    <name type="scientific">Chryseotalea sanaruensis</name>
    <dbReference type="NCBI Taxonomy" id="2482724"/>
    <lineage>
        <taxon>Bacteria</taxon>
        <taxon>Pseudomonadati</taxon>
        <taxon>Bacteroidota</taxon>
        <taxon>Cytophagia</taxon>
        <taxon>Cytophagales</taxon>
        <taxon>Chryseotaleaceae</taxon>
        <taxon>Chryseotalea</taxon>
    </lineage>
</organism>
<dbReference type="GO" id="GO:0008237">
    <property type="term" value="F:metallopeptidase activity"/>
    <property type="evidence" value="ECO:0007669"/>
    <property type="project" value="UniProtKB-KW"/>
</dbReference>
<sequence length="155" mass="17098">MEQSIEQLFNIAEVDLVYRSKVKAADRPRVTTSRECYAILKQAWDWNKIDLLEQFKIVLLDRRNSCIGIADIGTGGVTGCVADPKIMFAIALKARATSLILAHNHPSGALVPSQADIDLTRKMAQGGKYLDIGVVDHVIMTSESYYSFADEGLIP</sequence>
<keyword evidence="8" id="KW-1185">Reference proteome</keyword>
<evidence type="ECO:0000256" key="3">
    <source>
        <dbReference type="ARBA" id="ARBA00022801"/>
    </source>
</evidence>
<keyword evidence="2" id="KW-0479">Metal-binding</keyword>
<keyword evidence="5" id="KW-0482">Metalloprotease</keyword>
<evidence type="ECO:0000259" key="6">
    <source>
        <dbReference type="PROSITE" id="PS50249"/>
    </source>
</evidence>
<dbReference type="GO" id="GO:0046872">
    <property type="term" value="F:metal ion binding"/>
    <property type="evidence" value="ECO:0007669"/>
    <property type="project" value="UniProtKB-KW"/>
</dbReference>
<dbReference type="InterPro" id="IPR001405">
    <property type="entry name" value="UPF0758"/>
</dbReference>
<dbReference type="Gene3D" id="3.40.140.10">
    <property type="entry name" value="Cytidine Deaminase, domain 2"/>
    <property type="match status" value="1"/>
</dbReference>
<gene>
    <name evidence="7" type="ORF">SanaruYs_00350</name>
</gene>
<keyword evidence="1" id="KW-0645">Protease</keyword>
<dbReference type="AlphaFoldDB" id="A0A401U4K6"/>
<dbReference type="EMBL" id="BHXQ01000001">
    <property type="protein sequence ID" value="GCC49821.1"/>
    <property type="molecule type" value="Genomic_DNA"/>
</dbReference>
<evidence type="ECO:0000256" key="1">
    <source>
        <dbReference type="ARBA" id="ARBA00022670"/>
    </source>
</evidence>
<dbReference type="InterPro" id="IPR037518">
    <property type="entry name" value="MPN"/>
</dbReference>
<feature type="domain" description="MPN" evidence="6">
    <location>
        <begin position="29"/>
        <end position="154"/>
    </location>
</feature>
<dbReference type="OrthoDB" id="9804482at2"/>
<evidence type="ECO:0000256" key="2">
    <source>
        <dbReference type="ARBA" id="ARBA00022723"/>
    </source>
</evidence>
<reference evidence="7 8" key="1">
    <citation type="submission" date="2018-11" db="EMBL/GenBank/DDBJ databases">
        <title>Chryseotalea sanarue gen. nov., sp., nov., a member of the family Cytophagaceae, isolated from a brackish lake in Hamamatsu Japan.</title>
        <authorList>
            <person name="Maejima Y."/>
            <person name="Iino T."/>
            <person name="Muraguchi Y."/>
            <person name="Fukuda K."/>
            <person name="Ohkuma M."/>
            <person name="Moriuchi R."/>
            <person name="Dohra H."/>
            <person name="Kimbara K."/>
            <person name="Shintani M."/>
        </authorList>
    </citation>
    <scope>NUCLEOTIDE SEQUENCE [LARGE SCALE GENOMIC DNA]</scope>
    <source>
        <strain evidence="7 8">Ys</strain>
    </source>
</reference>
<comment type="caution">
    <text evidence="7">The sequence shown here is derived from an EMBL/GenBank/DDBJ whole genome shotgun (WGS) entry which is preliminary data.</text>
</comment>
<dbReference type="CDD" id="cd08071">
    <property type="entry name" value="MPN_DUF2466"/>
    <property type="match status" value="1"/>
</dbReference>
<proteinExistence type="predicted"/>
<dbReference type="PROSITE" id="PS01302">
    <property type="entry name" value="UPF0758"/>
    <property type="match status" value="1"/>
</dbReference>
<accession>A0A401U4K6</accession>
<dbReference type="Proteomes" id="UP000288227">
    <property type="component" value="Unassembled WGS sequence"/>
</dbReference>
<dbReference type="InterPro" id="IPR020891">
    <property type="entry name" value="UPF0758_CS"/>
</dbReference>
<dbReference type="GO" id="GO:0006508">
    <property type="term" value="P:proteolysis"/>
    <property type="evidence" value="ECO:0007669"/>
    <property type="project" value="UniProtKB-KW"/>
</dbReference>
<keyword evidence="3" id="KW-0378">Hydrolase</keyword>
<evidence type="ECO:0000256" key="4">
    <source>
        <dbReference type="ARBA" id="ARBA00022833"/>
    </source>
</evidence>
<name>A0A401U4K6_9BACT</name>
<dbReference type="PANTHER" id="PTHR30471">
    <property type="entry name" value="DNA REPAIR PROTEIN RADC"/>
    <property type="match status" value="1"/>
</dbReference>
<dbReference type="Pfam" id="PF04002">
    <property type="entry name" value="RadC"/>
    <property type="match status" value="1"/>
</dbReference>
<keyword evidence="4" id="KW-0862">Zinc</keyword>
<evidence type="ECO:0000313" key="7">
    <source>
        <dbReference type="EMBL" id="GCC49821.1"/>
    </source>
</evidence>
<evidence type="ECO:0000256" key="5">
    <source>
        <dbReference type="ARBA" id="ARBA00023049"/>
    </source>
</evidence>
<protein>
    <submittedName>
        <fullName evidence="7">DNA repair protein</fullName>
    </submittedName>
</protein>